<name>A0ABD3H822_9MARC</name>
<protein>
    <submittedName>
        <fullName evidence="1">Uncharacterized protein</fullName>
    </submittedName>
</protein>
<gene>
    <name evidence="1" type="ORF">R1sor_009089</name>
</gene>
<reference evidence="1 2" key="1">
    <citation type="submission" date="2024-09" db="EMBL/GenBank/DDBJ databases">
        <title>Chromosome-scale assembly of Riccia sorocarpa.</title>
        <authorList>
            <person name="Paukszto L."/>
        </authorList>
    </citation>
    <scope>NUCLEOTIDE SEQUENCE [LARGE SCALE GENOMIC DNA]</scope>
    <source>
        <strain evidence="1">LP-2024</strain>
        <tissue evidence="1">Aerial parts of the thallus</tissue>
    </source>
</reference>
<keyword evidence="2" id="KW-1185">Reference proteome</keyword>
<organism evidence="1 2">
    <name type="scientific">Riccia sorocarpa</name>
    <dbReference type="NCBI Taxonomy" id="122646"/>
    <lineage>
        <taxon>Eukaryota</taxon>
        <taxon>Viridiplantae</taxon>
        <taxon>Streptophyta</taxon>
        <taxon>Embryophyta</taxon>
        <taxon>Marchantiophyta</taxon>
        <taxon>Marchantiopsida</taxon>
        <taxon>Marchantiidae</taxon>
        <taxon>Marchantiales</taxon>
        <taxon>Ricciaceae</taxon>
        <taxon>Riccia</taxon>
    </lineage>
</organism>
<dbReference type="AlphaFoldDB" id="A0ABD3H822"/>
<accession>A0ABD3H822</accession>
<dbReference type="Proteomes" id="UP001633002">
    <property type="component" value="Unassembled WGS sequence"/>
</dbReference>
<proteinExistence type="predicted"/>
<evidence type="ECO:0000313" key="1">
    <source>
        <dbReference type="EMBL" id="KAL3686515.1"/>
    </source>
</evidence>
<comment type="caution">
    <text evidence="1">The sequence shown here is derived from an EMBL/GenBank/DDBJ whole genome shotgun (WGS) entry which is preliminary data.</text>
</comment>
<evidence type="ECO:0000313" key="2">
    <source>
        <dbReference type="Proteomes" id="UP001633002"/>
    </source>
</evidence>
<sequence length="67" mass="7655">MEDAENDSDPIRMWAVRRQVTRFRKPVPVDIKAGPTMVIEDLLELIQEQGPFRSRLKFGAGNALICK</sequence>
<dbReference type="EMBL" id="JBJQOH010000005">
    <property type="protein sequence ID" value="KAL3686515.1"/>
    <property type="molecule type" value="Genomic_DNA"/>
</dbReference>